<evidence type="ECO:0000313" key="3">
    <source>
        <dbReference type="Proteomes" id="UP000215027"/>
    </source>
</evidence>
<dbReference type="KEGG" id="pbf:CFX0092_A3398"/>
<proteinExistence type="predicted"/>
<feature type="transmembrane region" description="Helical" evidence="1">
    <location>
        <begin position="67"/>
        <end position="93"/>
    </location>
</feature>
<name>A0A160T521_9CHLR</name>
<dbReference type="AlphaFoldDB" id="A0A160T521"/>
<dbReference type="RefSeq" id="WP_095044510.1">
    <property type="nucleotide sequence ID" value="NZ_LN890655.1"/>
</dbReference>
<protein>
    <submittedName>
        <fullName evidence="2">Uncharacterized protein</fullName>
    </submittedName>
</protein>
<accession>A0A160T521</accession>
<organism evidence="2 3">
    <name type="scientific">Candidatus Promineifilum breve</name>
    <dbReference type="NCBI Taxonomy" id="1806508"/>
    <lineage>
        <taxon>Bacteria</taxon>
        <taxon>Bacillati</taxon>
        <taxon>Chloroflexota</taxon>
        <taxon>Ardenticatenia</taxon>
        <taxon>Candidatus Promineifilales</taxon>
        <taxon>Candidatus Promineifilaceae</taxon>
        <taxon>Candidatus Promineifilum</taxon>
    </lineage>
</organism>
<keyword evidence="1" id="KW-1133">Transmembrane helix</keyword>
<feature type="transmembrane region" description="Helical" evidence="1">
    <location>
        <begin position="220"/>
        <end position="241"/>
    </location>
</feature>
<dbReference type="EMBL" id="LN890655">
    <property type="protein sequence ID" value="CUS05276.2"/>
    <property type="molecule type" value="Genomic_DNA"/>
</dbReference>
<keyword evidence="1" id="KW-0472">Membrane</keyword>
<reference evidence="2" key="1">
    <citation type="submission" date="2016-01" db="EMBL/GenBank/DDBJ databases">
        <authorList>
            <person name="Mcilroy J.S."/>
            <person name="Karst M S."/>
            <person name="Albertsen M."/>
        </authorList>
    </citation>
    <scope>NUCLEOTIDE SEQUENCE</scope>
    <source>
        <strain evidence="2">Cfx-K</strain>
    </source>
</reference>
<dbReference type="Proteomes" id="UP000215027">
    <property type="component" value="Chromosome I"/>
</dbReference>
<evidence type="ECO:0000256" key="1">
    <source>
        <dbReference type="SAM" id="Phobius"/>
    </source>
</evidence>
<keyword evidence="1" id="KW-0812">Transmembrane</keyword>
<keyword evidence="3" id="KW-1185">Reference proteome</keyword>
<feature type="transmembrane region" description="Helical" evidence="1">
    <location>
        <begin position="177"/>
        <end position="200"/>
    </location>
</feature>
<evidence type="ECO:0000313" key="2">
    <source>
        <dbReference type="EMBL" id="CUS05276.2"/>
    </source>
</evidence>
<feature type="transmembrane region" description="Helical" evidence="1">
    <location>
        <begin position="141"/>
        <end position="165"/>
    </location>
</feature>
<feature type="transmembrane region" description="Helical" evidence="1">
    <location>
        <begin position="7"/>
        <end position="31"/>
    </location>
</feature>
<sequence length="244" mass="26445">MRNKRSWITWGIIFAILVGSGLLTILLPAMFGGNSATALPRDPTTVTIPLPLPISGRSEVTLPSWQLMLGLAVLVPGLVIGAGLTLGIVIILIQRLIARTTTSSDYQQSAAALQRRQTEQIAKLRETRPTSAAPESTWRRWAVFTTALTVLLFTAFLAFLLGSTLFPQWQIVRQEAIVNIVSLIVLAALLLAVIFMIMWLRADRIAAFNGRDTLAIPWDFLAVIVTGLLVVGLGIGLIAVLNAP</sequence>
<gene>
    <name evidence="2" type="ORF">CFX0092_A3398</name>
</gene>